<dbReference type="AlphaFoldDB" id="A0A8D1TWF3"/>
<evidence type="ECO:0000256" key="1">
    <source>
        <dbReference type="SAM" id="MobiDB-lite"/>
    </source>
</evidence>
<protein>
    <recommendedName>
        <fullName evidence="4">DUF1725 domain-containing protein</fullName>
    </recommendedName>
</protein>
<feature type="region of interest" description="Disordered" evidence="1">
    <location>
        <begin position="79"/>
        <end position="103"/>
    </location>
</feature>
<reference evidence="2" key="1">
    <citation type="submission" date="2025-08" db="UniProtKB">
        <authorList>
            <consortium name="Ensembl"/>
        </authorList>
    </citation>
    <scope>IDENTIFICATION</scope>
</reference>
<dbReference type="Ensembl" id="ENSSSCT00055011254.1">
    <property type="protein sequence ID" value="ENSSSCP00055008888.1"/>
    <property type="gene ID" value="ENSSSCG00055005790.1"/>
</dbReference>
<feature type="compositionally biased region" description="Basic and acidic residues" evidence="1">
    <location>
        <begin position="87"/>
        <end position="96"/>
    </location>
</feature>
<name>A0A8D1TWF3_PIG</name>
<evidence type="ECO:0000313" key="2">
    <source>
        <dbReference type="Ensembl" id="ENSSSCP00055008888.1"/>
    </source>
</evidence>
<sequence>MQDQDTGSIPGLAQWAKGPVWLQLRLGHNYSPDLIPGLGTPHSGWPKKKKKKKEPHCVPCRSAFIQRVGRLWPHGHPSCIPQAGTQREGRSMEHSPGKGQKRPISMEEAWAKAATGTGCKWAPGTFGGRWKYSYNCPLLGIVPEKTMAQKDTCTPVFTAALFTTAKTWKQPKCPSTEDGIKKMWCTHTMEYYLATKRNGILAFAATWMDLEITVPSEVRQ</sequence>
<evidence type="ECO:0000313" key="3">
    <source>
        <dbReference type="Proteomes" id="UP000694724"/>
    </source>
</evidence>
<accession>A0A8D1TWF3</accession>
<organism evidence="2 3">
    <name type="scientific">Sus scrofa</name>
    <name type="common">Pig</name>
    <dbReference type="NCBI Taxonomy" id="9823"/>
    <lineage>
        <taxon>Eukaryota</taxon>
        <taxon>Metazoa</taxon>
        <taxon>Chordata</taxon>
        <taxon>Craniata</taxon>
        <taxon>Vertebrata</taxon>
        <taxon>Euteleostomi</taxon>
        <taxon>Mammalia</taxon>
        <taxon>Eutheria</taxon>
        <taxon>Laurasiatheria</taxon>
        <taxon>Artiodactyla</taxon>
        <taxon>Suina</taxon>
        <taxon>Suidae</taxon>
        <taxon>Sus</taxon>
    </lineage>
</organism>
<dbReference type="Proteomes" id="UP000694724">
    <property type="component" value="Unplaced"/>
</dbReference>
<proteinExistence type="predicted"/>
<evidence type="ECO:0008006" key="4">
    <source>
        <dbReference type="Google" id="ProtNLM"/>
    </source>
</evidence>